<dbReference type="GO" id="GO:0000175">
    <property type="term" value="F:3'-5'-RNA exonuclease activity"/>
    <property type="evidence" value="ECO:0007669"/>
    <property type="project" value="TreeGrafter"/>
</dbReference>
<protein>
    <submittedName>
        <fullName evidence="2">Mucin-17-like</fullName>
    </submittedName>
</protein>
<dbReference type="EMBL" id="JAKMXF010000177">
    <property type="protein sequence ID" value="KAI6655747.1"/>
    <property type="molecule type" value="Genomic_DNA"/>
</dbReference>
<evidence type="ECO:0000313" key="3">
    <source>
        <dbReference type="Proteomes" id="UP001165289"/>
    </source>
</evidence>
<dbReference type="AlphaFoldDB" id="A0AAV7K3C1"/>
<dbReference type="PANTHER" id="PTHR12121">
    <property type="entry name" value="CARBON CATABOLITE REPRESSOR PROTEIN 4"/>
    <property type="match status" value="1"/>
</dbReference>
<accession>A0AAV7K3C1</accession>
<dbReference type="Proteomes" id="UP001165289">
    <property type="component" value="Unassembled WGS sequence"/>
</dbReference>
<keyword evidence="3" id="KW-1185">Reference proteome</keyword>
<gene>
    <name evidence="2" type="ORF">LOD99_1889</name>
</gene>
<dbReference type="Gene3D" id="3.60.10.10">
    <property type="entry name" value="Endonuclease/exonuclease/phosphatase"/>
    <property type="match status" value="1"/>
</dbReference>
<dbReference type="InterPro" id="IPR005135">
    <property type="entry name" value="Endo/exonuclease/phosphatase"/>
</dbReference>
<evidence type="ECO:0000259" key="1">
    <source>
        <dbReference type="Pfam" id="PF03372"/>
    </source>
</evidence>
<reference evidence="2 3" key="1">
    <citation type="journal article" date="2023" name="BMC Biol.">
        <title>The compact genome of the sponge Oopsacas minuta (Hexactinellida) is lacking key metazoan core genes.</title>
        <authorList>
            <person name="Santini S."/>
            <person name="Schenkelaars Q."/>
            <person name="Jourda C."/>
            <person name="Duchesne M."/>
            <person name="Belahbib H."/>
            <person name="Rocher C."/>
            <person name="Selva M."/>
            <person name="Riesgo A."/>
            <person name="Vervoort M."/>
            <person name="Leys S.P."/>
            <person name="Kodjabachian L."/>
            <person name="Le Bivic A."/>
            <person name="Borchiellini C."/>
            <person name="Claverie J.M."/>
            <person name="Renard E."/>
        </authorList>
    </citation>
    <scope>NUCLEOTIDE SEQUENCE [LARGE SCALE GENOMIC DNA]</scope>
    <source>
        <strain evidence="2">SPO-2</strain>
    </source>
</reference>
<dbReference type="Pfam" id="PF03372">
    <property type="entry name" value="Exo_endo_phos"/>
    <property type="match status" value="1"/>
</dbReference>
<dbReference type="InterPro" id="IPR036691">
    <property type="entry name" value="Endo/exonu/phosph_ase_sf"/>
</dbReference>
<dbReference type="PANTHER" id="PTHR12121:SF34">
    <property type="entry name" value="PROTEIN ANGEL"/>
    <property type="match status" value="1"/>
</dbReference>
<proteinExistence type="predicted"/>
<dbReference type="InterPro" id="IPR050410">
    <property type="entry name" value="CCR4/nocturin_mRNA_transcr"/>
</dbReference>
<comment type="caution">
    <text evidence="2">The sequence shown here is derived from an EMBL/GenBank/DDBJ whole genome shotgun (WGS) entry which is preliminary data.</text>
</comment>
<name>A0AAV7K3C1_9METZ</name>
<organism evidence="2 3">
    <name type="scientific">Oopsacas minuta</name>
    <dbReference type="NCBI Taxonomy" id="111878"/>
    <lineage>
        <taxon>Eukaryota</taxon>
        <taxon>Metazoa</taxon>
        <taxon>Porifera</taxon>
        <taxon>Hexactinellida</taxon>
        <taxon>Hexasterophora</taxon>
        <taxon>Lyssacinosida</taxon>
        <taxon>Leucopsacidae</taxon>
        <taxon>Oopsacas</taxon>
    </lineage>
</organism>
<feature type="domain" description="Endonuclease/exonuclease/phosphatase" evidence="1">
    <location>
        <begin position="73"/>
        <end position="372"/>
    </location>
</feature>
<evidence type="ECO:0000313" key="2">
    <source>
        <dbReference type="EMBL" id="KAI6655747.1"/>
    </source>
</evidence>
<sequence>MATADNDIVCHVRTCSPEFLEDSILSVYPQRKSISLSDQHDTDFSIISYNLLAQCYAFKSRYPYTKSISQEFRHQNLMKELHIIGAGTIICFQEVTQKYFSSLLQPAMNTLGYLSVFKPRPGKSVGASPGKDGLAIFYRKDRAELIEIIPLELNALLQEVWLGMYGSDSVLPTECYRDTLALVLVLRINNAIVVVGTTHLPWTKVYWDEQTLQVSLILKRLAEIAATHESNAYVLCGDFNRNPQYELYQYVTTGKLTQPQRELFMSSKKKLSIPNIIHGTECLNSSGDVSKVILPLYKVFENFYNIPEPMHSAYAAVLGEEPKFTFYADSHGCMDYIFYSSALMAVSVLSVPSKEEVSSETSLPNSVMSSDHISIKAVCRFV</sequence>
<dbReference type="SUPFAM" id="SSF56219">
    <property type="entry name" value="DNase I-like"/>
    <property type="match status" value="1"/>
</dbReference>